<evidence type="ECO:0000313" key="1">
    <source>
        <dbReference type="EMBL" id="KAK9845391.1"/>
    </source>
</evidence>
<evidence type="ECO:0000313" key="2">
    <source>
        <dbReference type="Proteomes" id="UP001445335"/>
    </source>
</evidence>
<name>A0AAW1SIA5_9CHLO</name>
<proteinExistence type="predicted"/>
<reference evidence="1 2" key="1">
    <citation type="journal article" date="2024" name="Nat. Commun.">
        <title>Phylogenomics reveals the evolutionary origins of lichenization in chlorophyte algae.</title>
        <authorList>
            <person name="Puginier C."/>
            <person name="Libourel C."/>
            <person name="Otte J."/>
            <person name="Skaloud P."/>
            <person name="Haon M."/>
            <person name="Grisel S."/>
            <person name="Petersen M."/>
            <person name="Berrin J.G."/>
            <person name="Delaux P.M."/>
            <person name="Dal Grande F."/>
            <person name="Keller J."/>
        </authorList>
    </citation>
    <scope>NUCLEOTIDE SEQUENCE [LARGE SCALE GENOMIC DNA]</scope>
    <source>
        <strain evidence="1 2">SAG 245.80</strain>
    </source>
</reference>
<comment type="caution">
    <text evidence="1">The sequence shown here is derived from an EMBL/GenBank/DDBJ whole genome shotgun (WGS) entry which is preliminary data.</text>
</comment>
<accession>A0AAW1SIA5</accession>
<keyword evidence="2" id="KW-1185">Reference proteome</keyword>
<sequence>MRSPKFTTCGAAEDLGKWAHKFDAPEAHRAAQDYLCAYVQKAWWPFDDKGEASFMQKSCTALLTWHTFGGVNHMSELCAICEKFFVEHWVLFESRASLKQILDSDALFRVACGLSRVVEKVSGNKRQYAPVEEYQTMCKRARTSSDKSFWEAAAPAAQAE</sequence>
<dbReference type="Proteomes" id="UP001445335">
    <property type="component" value="Unassembled WGS sequence"/>
</dbReference>
<dbReference type="EMBL" id="JALJOU010000003">
    <property type="protein sequence ID" value="KAK9845391.1"/>
    <property type="molecule type" value="Genomic_DNA"/>
</dbReference>
<organism evidence="1 2">
    <name type="scientific">Elliptochloris bilobata</name>
    <dbReference type="NCBI Taxonomy" id="381761"/>
    <lineage>
        <taxon>Eukaryota</taxon>
        <taxon>Viridiplantae</taxon>
        <taxon>Chlorophyta</taxon>
        <taxon>core chlorophytes</taxon>
        <taxon>Trebouxiophyceae</taxon>
        <taxon>Trebouxiophyceae incertae sedis</taxon>
        <taxon>Elliptochloris clade</taxon>
        <taxon>Elliptochloris</taxon>
    </lineage>
</organism>
<gene>
    <name evidence="1" type="ORF">WJX81_005396</name>
</gene>
<protein>
    <submittedName>
        <fullName evidence="1">Uncharacterized protein</fullName>
    </submittedName>
</protein>
<dbReference type="AlphaFoldDB" id="A0AAW1SIA5"/>